<feature type="non-terminal residue" evidence="2">
    <location>
        <position position="244"/>
    </location>
</feature>
<keyword evidence="3" id="KW-1185">Reference proteome</keyword>
<evidence type="ECO:0000313" key="3">
    <source>
        <dbReference type="Proteomes" id="UP001178508"/>
    </source>
</evidence>
<sequence length="244" mass="26878">MDGSDGEEEETEEKEGLTGGEGRKEGRKEGKKEGITVWQCPCQPPNSIKSARQLGPEECRTINGVKLLELCVKGGLASLLAPRQVRSAFNDPPGNPYLMGQLSKCVQSLPYVFVHFDSDEDTKYVKLRTYTHTEAVHPQPGGLYALSAVLVVSPVRLEMGHRSWAGRWEERRQPGWHTDWRSAKPSQPACDRRGQQCLCDWVMILINTHTAGGATGQQCLDSSAAQKCAHSPTSLMEDAALKTM</sequence>
<feature type="compositionally biased region" description="Basic and acidic residues" evidence="1">
    <location>
        <begin position="21"/>
        <end position="32"/>
    </location>
</feature>
<dbReference type="AlphaFoldDB" id="A0AAV1G288"/>
<reference evidence="2" key="1">
    <citation type="submission" date="2023-08" db="EMBL/GenBank/DDBJ databases">
        <authorList>
            <person name="Alioto T."/>
            <person name="Alioto T."/>
            <person name="Gomez Garrido J."/>
        </authorList>
    </citation>
    <scope>NUCLEOTIDE SEQUENCE</scope>
</reference>
<organism evidence="2 3">
    <name type="scientific">Xyrichtys novacula</name>
    <name type="common">Pearly razorfish</name>
    <name type="synonym">Hemipteronotus novacula</name>
    <dbReference type="NCBI Taxonomy" id="13765"/>
    <lineage>
        <taxon>Eukaryota</taxon>
        <taxon>Metazoa</taxon>
        <taxon>Chordata</taxon>
        <taxon>Craniata</taxon>
        <taxon>Vertebrata</taxon>
        <taxon>Euteleostomi</taxon>
        <taxon>Actinopterygii</taxon>
        <taxon>Neopterygii</taxon>
        <taxon>Teleostei</taxon>
        <taxon>Neoteleostei</taxon>
        <taxon>Acanthomorphata</taxon>
        <taxon>Eupercaria</taxon>
        <taxon>Labriformes</taxon>
        <taxon>Labridae</taxon>
        <taxon>Xyrichtys</taxon>
    </lineage>
</organism>
<evidence type="ECO:0000256" key="1">
    <source>
        <dbReference type="SAM" id="MobiDB-lite"/>
    </source>
</evidence>
<protein>
    <submittedName>
        <fullName evidence="2">Uncharacterized protein</fullName>
    </submittedName>
</protein>
<dbReference type="Proteomes" id="UP001178508">
    <property type="component" value="Chromosome 11"/>
</dbReference>
<proteinExistence type="predicted"/>
<dbReference type="EMBL" id="OY660874">
    <property type="protein sequence ID" value="CAJ1067006.1"/>
    <property type="molecule type" value="Genomic_DNA"/>
</dbReference>
<evidence type="ECO:0000313" key="2">
    <source>
        <dbReference type="EMBL" id="CAJ1067006.1"/>
    </source>
</evidence>
<name>A0AAV1G288_XYRNO</name>
<gene>
    <name evidence="2" type="ORF">XNOV1_A008970</name>
</gene>
<accession>A0AAV1G288</accession>
<feature type="region of interest" description="Disordered" evidence="1">
    <location>
        <begin position="1"/>
        <end position="32"/>
    </location>
</feature>
<feature type="compositionally biased region" description="Acidic residues" evidence="1">
    <location>
        <begin position="1"/>
        <end position="13"/>
    </location>
</feature>